<dbReference type="SUPFAM" id="SSF53335">
    <property type="entry name" value="S-adenosyl-L-methionine-dependent methyltransferases"/>
    <property type="match status" value="1"/>
</dbReference>
<dbReference type="Pfam" id="PF13428">
    <property type="entry name" value="TPR_14"/>
    <property type="match status" value="1"/>
</dbReference>
<dbReference type="Pfam" id="PF13649">
    <property type="entry name" value="Methyltransf_25"/>
    <property type="match status" value="1"/>
</dbReference>
<keyword evidence="2 3" id="KW-0802">TPR repeat</keyword>
<proteinExistence type="predicted"/>
<dbReference type="InterPro" id="IPR050498">
    <property type="entry name" value="Ycf3"/>
</dbReference>
<dbReference type="PROSITE" id="PS50005">
    <property type="entry name" value="TPR"/>
    <property type="match status" value="1"/>
</dbReference>
<dbReference type="Gene3D" id="3.40.50.150">
    <property type="entry name" value="Vaccinia Virus protein VP39"/>
    <property type="match status" value="1"/>
</dbReference>
<keyword evidence="6" id="KW-1185">Reference proteome</keyword>
<dbReference type="Pfam" id="PF13432">
    <property type="entry name" value="TPR_16"/>
    <property type="match status" value="2"/>
</dbReference>
<evidence type="ECO:0000313" key="5">
    <source>
        <dbReference type="EMBL" id="MFC5500056.1"/>
    </source>
</evidence>
<dbReference type="InterPro" id="IPR041698">
    <property type="entry name" value="Methyltransf_25"/>
</dbReference>
<dbReference type="Proteomes" id="UP001596037">
    <property type="component" value="Unassembled WGS sequence"/>
</dbReference>
<reference evidence="6" key="1">
    <citation type="journal article" date="2019" name="Int. J. Syst. Evol. Microbiol.">
        <title>The Global Catalogue of Microorganisms (GCM) 10K type strain sequencing project: providing services to taxonomists for standard genome sequencing and annotation.</title>
        <authorList>
            <consortium name="The Broad Institute Genomics Platform"/>
            <consortium name="The Broad Institute Genome Sequencing Center for Infectious Disease"/>
            <person name="Wu L."/>
            <person name="Ma J."/>
        </authorList>
    </citation>
    <scope>NUCLEOTIDE SEQUENCE [LARGE SCALE GENOMIC DNA]</scope>
    <source>
        <strain evidence="6">CCUG 57401</strain>
    </source>
</reference>
<sequence>MTTSTPADPIAKRLQTVQHLITSGKLSEAAERLNGVAKSAPRDPRVYLLGMRLGEAAGNPQRAEEAARRAVELEPTWPVSVTEYAALLARLGRFDEALDHARRAVALDPRNPQVLARMVDVAHDASRIDLALSWLNDLAAVVPGNDAIQLLLATDLRRVGRHEDAVRCYSGILERQPGNNAALLGRAQALHAMKDDEAALKDCAVLLEREPDNQEYQFLRALAAGETPPSQPEAVVKGLFDSIAYQFDDHLVRGLKYKLPRQVADIIKASHPDLKLNVLDLGCGTGLLGACLGRIDGYLIGVDLSEPMTAQAAGHQVYDRFHHVNVLDALKETPASLYHVIAALDVFIYVGDLTAAIPDAYRILLPGGQFIFSCETAAQDEADLVLRPSGRYAHKRSHVEALCRAAGFTELSVEEQVLRMEGDQPLAGFLVVAKKPA</sequence>
<dbReference type="PANTHER" id="PTHR44858">
    <property type="entry name" value="TETRATRICOPEPTIDE REPEAT PROTEIN 6"/>
    <property type="match status" value="1"/>
</dbReference>
<feature type="domain" description="Methyltransferase" evidence="4">
    <location>
        <begin position="278"/>
        <end position="368"/>
    </location>
</feature>
<dbReference type="SMART" id="SM00028">
    <property type="entry name" value="TPR"/>
    <property type="match status" value="3"/>
</dbReference>
<evidence type="ECO:0000259" key="4">
    <source>
        <dbReference type="Pfam" id="PF13649"/>
    </source>
</evidence>
<dbReference type="InterPro" id="IPR029063">
    <property type="entry name" value="SAM-dependent_MTases_sf"/>
</dbReference>
<dbReference type="InterPro" id="IPR011990">
    <property type="entry name" value="TPR-like_helical_dom_sf"/>
</dbReference>
<evidence type="ECO:0000256" key="3">
    <source>
        <dbReference type="PROSITE-ProRule" id="PRU00339"/>
    </source>
</evidence>
<evidence type="ECO:0000256" key="1">
    <source>
        <dbReference type="ARBA" id="ARBA00022737"/>
    </source>
</evidence>
<protein>
    <submittedName>
        <fullName evidence="5">Tetratricopeptide repeat protein</fullName>
    </submittedName>
</protein>
<accession>A0ABW0NHK3</accession>
<organism evidence="5 6">
    <name type="scientific">Caenimonas terrae</name>
    <dbReference type="NCBI Taxonomy" id="696074"/>
    <lineage>
        <taxon>Bacteria</taxon>
        <taxon>Pseudomonadati</taxon>
        <taxon>Pseudomonadota</taxon>
        <taxon>Betaproteobacteria</taxon>
        <taxon>Burkholderiales</taxon>
        <taxon>Comamonadaceae</taxon>
        <taxon>Caenimonas</taxon>
    </lineage>
</organism>
<evidence type="ECO:0000256" key="2">
    <source>
        <dbReference type="ARBA" id="ARBA00022803"/>
    </source>
</evidence>
<dbReference type="InterPro" id="IPR019734">
    <property type="entry name" value="TPR_rpt"/>
</dbReference>
<name>A0ABW0NHK3_9BURK</name>
<dbReference type="Gene3D" id="1.25.40.10">
    <property type="entry name" value="Tetratricopeptide repeat domain"/>
    <property type="match status" value="1"/>
</dbReference>
<dbReference type="EMBL" id="JBHSMF010000010">
    <property type="protein sequence ID" value="MFC5500056.1"/>
    <property type="molecule type" value="Genomic_DNA"/>
</dbReference>
<evidence type="ECO:0000313" key="6">
    <source>
        <dbReference type="Proteomes" id="UP001596037"/>
    </source>
</evidence>
<gene>
    <name evidence="5" type="ORF">ACFPOE_21110</name>
</gene>
<dbReference type="RefSeq" id="WP_376852300.1">
    <property type="nucleotide sequence ID" value="NZ_JBHSMF010000010.1"/>
</dbReference>
<keyword evidence="1" id="KW-0677">Repeat</keyword>
<feature type="repeat" description="TPR" evidence="3">
    <location>
        <begin position="78"/>
        <end position="111"/>
    </location>
</feature>
<dbReference type="SUPFAM" id="SSF48452">
    <property type="entry name" value="TPR-like"/>
    <property type="match status" value="1"/>
</dbReference>
<comment type="caution">
    <text evidence="5">The sequence shown here is derived from an EMBL/GenBank/DDBJ whole genome shotgun (WGS) entry which is preliminary data.</text>
</comment>
<dbReference type="CDD" id="cd02440">
    <property type="entry name" value="AdoMet_MTases"/>
    <property type="match status" value="1"/>
</dbReference>
<dbReference type="PANTHER" id="PTHR44858:SF17">
    <property type="match status" value="1"/>
</dbReference>